<feature type="compositionally biased region" description="Low complexity" evidence="1">
    <location>
        <begin position="74"/>
        <end position="84"/>
    </location>
</feature>
<feature type="region of interest" description="Disordered" evidence="1">
    <location>
        <begin position="1"/>
        <end position="32"/>
    </location>
</feature>
<organism evidence="2 3">
    <name type="scientific">Nocardiopsis alborubida</name>
    <dbReference type="NCBI Taxonomy" id="146802"/>
    <lineage>
        <taxon>Bacteria</taxon>
        <taxon>Bacillati</taxon>
        <taxon>Actinomycetota</taxon>
        <taxon>Actinomycetes</taxon>
        <taxon>Streptosporangiales</taxon>
        <taxon>Nocardiopsidaceae</taxon>
        <taxon>Nocardiopsis</taxon>
    </lineage>
</organism>
<proteinExistence type="predicted"/>
<reference evidence="2 3" key="1">
    <citation type="submission" date="2020-04" db="EMBL/GenBank/DDBJ databases">
        <title>MicrobeNet Type strains.</title>
        <authorList>
            <person name="Nicholson A.C."/>
        </authorList>
    </citation>
    <scope>NUCLEOTIDE SEQUENCE [LARGE SCALE GENOMIC DNA]</scope>
    <source>
        <strain evidence="2 3">ATCC 23612</strain>
    </source>
</reference>
<evidence type="ECO:0000313" key="2">
    <source>
        <dbReference type="EMBL" id="NKY98209.1"/>
    </source>
</evidence>
<evidence type="ECO:0000313" key="3">
    <source>
        <dbReference type="Proteomes" id="UP000553209"/>
    </source>
</evidence>
<protein>
    <submittedName>
        <fullName evidence="2">Uncharacterized protein</fullName>
    </submittedName>
</protein>
<dbReference type="Proteomes" id="UP000553209">
    <property type="component" value="Unassembled WGS sequence"/>
</dbReference>
<comment type="caution">
    <text evidence="2">The sequence shown here is derived from an EMBL/GenBank/DDBJ whole genome shotgun (WGS) entry which is preliminary data.</text>
</comment>
<feature type="region of interest" description="Disordered" evidence="1">
    <location>
        <begin position="68"/>
        <end position="97"/>
    </location>
</feature>
<sequence length="97" mass="10532">MKFDLVEPSDEQAVVDEERPEDPREGAARGVHPRLVMASARMRSRIRDDLASLNASLGMLNEQIQAVQHREGSAAADTDAAPPANFRSGAFSRPSDS</sequence>
<keyword evidence="3" id="KW-1185">Reference proteome</keyword>
<dbReference type="EMBL" id="JAAXPG010000009">
    <property type="protein sequence ID" value="NKY98209.1"/>
    <property type="molecule type" value="Genomic_DNA"/>
</dbReference>
<name>A0A7X6MCT4_9ACTN</name>
<accession>A0A7X6MCT4</accession>
<feature type="compositionally biased region" description="Acidic residues" evidence="1">
    <location>
        <begin position="7"/>
        <end position="20"/>
    </location>
</feature>
<dbReference type="AlphaFoldDB" id="A0A7X6MCT4"/>
<dbReference type="RefSeq" id="WP_061083246.1">
    <property type="nucleotide sequence ID" value="NZ_JAAXPG010000009.1"/>
</dbReference>
<gene>
    <name evidence="2" type="ORF">HGB44_11175</name>
</gene>
<evidence type="ECO:0000256" key="1">
    <source>
        <dbReference type="SAM" id="MobiDB-lite"/>
    </source>
</evidence>